<dbReference type="PATRIC" id="fig|1237085.11.peg.849"/>
<dbReference type="Proteomes" id="UP000008037">
    <property type="component" value="Chromosome"/>
</dbReference>
<comment type="similarity">
    <text evidence="1">In the C-terminal section; belongs to the transposase 35 family.</text>
</comment>
<evidence type="ECO:0000256" key="7">
    <source>
        <dbReference type="ARBA" id="ARBA00023172"/>
    </source>
</evidence>
<dbReference type="InterPro" id="IPR001959">
    <property type="entry name" value="Transposase"/>
</dbReference>
<dbReference type="KEGG" id="nga:Ngar_c08910"/>
<dbReference type="InterPro" id="IPR010095">
    <property type="entry name" value="Cas12f1-like_TNB"/>
</dbReference>
<proteinExistence type="inferred from homology"/>
<evidence type="ECO:0000256" key="4">
    <source>
        <dbReference type="ARBA" id="ARBA00022723"/>
    </source>
</evidence>
<dbReference type="Pfam" id="PF07282">
    <property type="entry name" value="Cas12f1-like_TNB"/>
    <property type="match status" value="1"/>
</dbReference>
<dbReference type="OrthoDB" id="10094at2157"/>
<sequence>MIRTYKFRLYPTEEQVKKLEDTIGTCRHLYNDSLGERRVDWDVGFYEQKQLLTLRKQDNKYLKQVHSQVLQDVLLRLDKAYQAFFKKLAKYPKFKRKGKYNSFTYPQYNNGWKIIGDDDNNNKLVLSCIGAIKIKMHREIPVGTLKTCTIVRDVDQWYACITADDDDITTRTVSTSTEYDMSKPLGIDVGLINWLTLSDGNKIQNPLNFEAQAKKIRQLQRNLARKQKGSKNREKARIALAKAWRQVRRCRDDFVHKTSRTIADQGYTLVAFEKLNIANMVKNHHLAQAIMDATWGKLRQYTAYKVEKRGGRVLVVNPGGTSQKCSRCGVEAKEKLDLSVRTFECRSCGLVIDRDLNAAKNIEKLGLEQAHAETEPLLVQRQRISKFQSRKQEAHVLRRG</sequence>
<gene>
    <name evidence="11" type="ordered locus">Ngar_c08910</name>
</gene>
<evidence type="ECO:0000256" key="1">
    <source>
        <dbReference type="ARBA" id="ARBA00008761"/>
    </source>
</evidence>
<feature type="domain" description="Cas12f1-like TNB" evidence="9">
    <location>
        <begin position="295"/>
        <end position="362"/>
    </location>
</feature>
<dbReference type="GO" id="GO:0003677">
    <property type="term" value="F:DNA binding"/>
    <property type="evidence" value="ECO:0007669"/>
    <property type="project" value="UniProtKB-KW"/>
</dbReference>
<keyword evidence="5" id="KW-0862">Zinc</keyword>
<evidence type="ECO:0000256" key="6">
    <source>
        <dbReference type="ARBA" id="ARBA00023125"/>
    </source>
</evidence>
<dbReference type="EMBL" id="CP002408">
    <property type="protein sequence ID" value="AFU57833.1"/>
    <property type="molecule type" value="Genomic_DNA"/>
</dbReference>
<dbReference type="RefSeq" id="WP_015018378.1">
    <property type="nucleotide sequence ID" value="NC_018719.1"/>
</dbReference>
<dbReference type="Pfam" id="PF12323">
    <property type="entry name" value="HTH_OrfB_IS605"/>
    <property type="match status" value="1"/>
</dbReference>
<dbReference type="InterPro" id="IPR021027">
    <property type="entry name" value="Transposase_put_HTH"/>
</dbReference>
<evidence type="ECO:0000313" key="11">
    <source>
        <dbReference type="EMBL" id="AFU57833.1"/>
    </source>
</evidence>
<name>K0IG87_NITGG</name>
<organism evidence="11 12">
    <name type="scientific">Nitrososphaera gargensis (strain Ga9.2)</name>
    <dbReference type="NCBI Taxonomy" id="1237085"/>
    <lineage>
        <taxon>Archaea</taxon>
        <taxon>Nitrososphaerota</taxon>
        <taxon>Nitrososphaeria</taxon>
        <taxon>Nitrososphaerales</taxon>
        <taxon>Nitrososphaeraceae</taxon>
        <taxon>Nitrososphaera</taxon>
    </lineage>
</organism>
<dbReference type="GO" id="GO:0046872">
    <property type="term" value="F:metal ion binding"/>
    <property type="evidence" value="ECO:0007669"/>
    <property type="project" value="UniProtKB-KW"/>
</dbReference>
<dbReference type="STRING" id="1237085.Ngar_c08910"/>
<comment type="similarity">
    <text evidence="2">In the N-terminal section; belongs to the transposase 2 family.</text>
</comment>
<dbReference type="HOGENOM" id="CLU_032903_0_1_2"/>
<reference evidence="11 12" key="1">
    <citation type="journal article" date="2012" name="Environ. Microbiol.">
        <title>The genome of the ammonia-oxidizing Candidatus Nitrososphaera gargensis: insights into metabolic versatility and environmental adaptations.</title>
        <authorList>
            <person name="Spang A."/>
            <person name="Poehlein A."/>
            <person name="Offre P."/>
            <person name="Zumbragel S."/>
            <person name="Haider S."/>
            <person name="Rychlik N."/>
            <person name="Nowka B."/>
            <person name="Schmeisser C."/>
            <person name="Lebedeva E.V."/>
            <person name="Rattei T."/>
            <person name="Bohm C."/>
            <person name="Schmid M."/>
            <person name="Galushko A."/>
            <person name="Hatzenpichler R."/>
            <person name="Weinmaier T."/>
            <person name="Daniel R."/>
            <person name="Schleper C."/>
            <person name="Spieck E."/>
            <person name="Streit W."/>
            <person name="Wagner M."/>
        </authorList>
    </citation>
    <scope>NUCLEOTIDE SEQUENCE [LARGE SCALE GENOMIC DNA]</scope>
    <source>
        <strain evidence="12">Ga9.2</strain>
    </source>
</reference>
<dbReference type="GeneID" id="13795286"/>
<dbReference type="PANTHER" id="PTHR30405">
    <property type="entry name" value="TRANSPOSASE"/>
    <property type="match status" value="1"/>
</dbReference>
<dbReference type="GO" id="GO:0006310">
    <property type="term" value="P:DNA recombination"/>
    <property type="evidence" value="ECO:0007669"/>
    <property type="project" value="UniProtKB-KW"/>
</dbReference>
<dbReference type="BioCyc" id="CNIT1237085:G1324-889-MONOMER"/>
<keyword evidence="7" id="KW-0233">DNA recombination</keyword>
<evidence type="ECO:0000256" key="3">
    <source>
        <dbReference type="ARBA" id="ARBA00022578"/>
    </source>
</evidence>
<evidence type="ECO:0000256" key="2">
    <source>
        <dbReference type="ARBA" id="ARBA00011044"/>
    </source>
</evidence>
<keyword evidence="6" id="KW-0238">DNA-binding</keyword>
<feature type="domain" description="Probable transposase IS891/IS1136/IS1341" evidence="8">
    <location>
        <begin position="182"/>
        <end position="283"/>
    </location>
</feature>
<keyword evidence="3" id="KW-0815">Transposition</keyword>
<dbReference type="InParanoid" id="K0IG87"/>
<evidence type="ECO:0000313" key="12">
    <source>
        <dbReference type="Proteomes" id="UP000008037"/>
    </source>
</evidence>
<keyword evidence="4" id="KW-0479">Metal-binding</keyword>
<evidence type="ECO:0000259" key="8">
    <source>
        <dbReference type="Pfam" id="PF01385"/>
    </source>
</evidence>
<keyword evidence="12" id="KW-1185">Reference proteome</keyword>
<dbReference type="GO" id="GO:0032196">
    <property type="term" value="P:transposition"/>
    <property type="evidence" value="ECO:0007669"/>
    <property type="project" value="UniProtKB-KW"/>
</dbReference>
<accession>K0IG87</accession>
<feature type="domain" description="Transposase putative helix-turn-helix" evidence="10">
    <location>
        <begin position="1"/>
        <end position="39"/>
    </location>
</feature>
<evidence type="ECO:0000256" key="5">
    <source>
        <dbReference type="ARBA" id="ARBA00022833"/>
    </source>
</evidence>
<dbReference type="PANTHER" id="PTHR30405:SF11">
    <property type="entry name" value="RNA-GUIDED DNA ENDONUCLEASE RV2885C-RELATED"/>
    <property type="match status" value="1"/>
</dbReference>
<dbReference type="NCBIfam" id="TIGR01766">
    <property type="entry name" value="IS200/IS605 family accessory protein TnpB-like domain"/>
    <property type="match status" value="1"/>
</dbReference>
<protein>
    <submittedName>
        <fullName evidence="11">Transposase, IS605 OrfB</fullName>
    </submittedName>
</protein>
<evidence type="ECO:0000259" key="9">
    <source>
        <dbReference type="Pfam" id="PF07282"/>
    </source>
</evidence>
<dbReference type="AlphaFoldDB" id="K0IG87"/>
<dbReference type="Pfam" id="PF01385">
    <property type="entry name" value="OrfB_IS605"/>
    <property type="match status" value="1"/>
</dbReference>
<evidence type="ECO:0000259" key="10">
    <source>
        <dbReference type="Pfam" id="PF12323"/>
    </source>
</evidence>
<dbReference type="NCBIfam" id="NF040570">
    <property type="entry name" value="guided_TnpB"/>
    <property type="match status" value="1"/>
</dbReference>
<dbReference type="InterPro" id="IPR051399">
    <property type="entry name" value="RNA-guided_DNA_endo/Transpos"/>
</dbReference>